<organism evidence="1 2">
    <name type="scientific">Segatella salivae</name>
    <dbReference type="NCBI Taxonomy" id="228604"/>
    <lineage>
        <taxon>Bacteria</taxon>
        <taxon>Pseudomonadati</taxon>
        <taxon>Bacteroidota</taxon>
        <taxon>Bacteroidia</taxon>
        <taxon>Bacteroidales</taxon>
        <taxon>Prevotellaceae</taxon>
        <taxon>Segatella</taxon>
    </lineage>
</organism>
<reference evidence="1" key="1">
    <citation type="submission" date="2021-07" db="EMBL/GenBank/DDBJ databases">
        <title>Genomic diversity and antimicrobial resistance of Prevotella spp. isolated from chronic lung disease airways.</title>
        <authorList>
            <person name="Webb K.A."/>
            <person name="Olagoke O.S."/>
            <person name="Baird T."/>
            <person name="Neill J."/>
            <person name="Pham A."/>
            <person name="Wells T.J."/>
            <person name="Ramsay K.A."/>
            <person name="Bell S.C."/>
            <person name="Sarovich D.S."/>
            <person name="Price E.P."/>
        </authorList>
    </citation>
    <scope>NUCLEOTIDE SEQUENCE</scope>
    <source>
        <strain evidence="1">SCHI0047.S.3</strain>
    </source>
</reference>
<dbReference type="Proteomes" id="UP001196873">
    <property type="component" value="Unassembled WGS sequence"/>
</dbReference>
<proteinExistence type="predicted"/>
<accession>A0AAW4NQ40</accession>
<name>A0AAW4NQ40_9BACT</name>
<keyword evidence="1" id="KW-0489">Methyltransferase</keyword>
<dbReference type="GO" id="GO:0032259">
    <property type="term" value="P:methylation"/>
    <property type="evidence" value="ECO:0007669"/>
    <property type="project" value="UniProtKB-KW"/>
</dbReference>
<evidence type="ECO:0000313" key="1">
    <source>
        <dbReference type="EMBL" id="MBW4866921.1"/>
    </source>
</evidence>
<evidence type="ECO:0000313" key="2">
    <source>
        <dbReference type="Proteomes" id="UP001196873"/>
    </source>
</evidence>
<dbReference type="RefSeq" id="WP_219428588.1">
    <property type="nucleotide sequence ID" value="NZ_JAHXRD010000027.1"/>
</dbReference>
<dbReference type="AlphaFoldDB" id="A0AAW4NQ40"/>
<dbReference type="GO" id="GO:0008168">
    <property type="term" value="F:methyltransferase activity"/>
    <property type="evidence" value="ECO:0007669"/>
    <property type="project" value="UniProtKB-KW"/>
</dbReference>
<dbReference type="EMBL" id="JAHXRF010000026">
    <property type="protein sequence ID" value="MBW4866921.1"/>
    <property type="molecule type" value="Genomic_DNA"/>
</dbReference>
<protein>
    <submittedName>
        <fullName evidence="1">Class I SAM-dependent methyltransferase</fullName>
    </submittedName>
</protein>
<dbReference type="CDD" id="cd02440">
    <property type="entry name" value="AdoMet_MTases"/>
    <property type="match status" value="1"/>
</dbReference>
<sequence>MCEFPEWLDNYIFNILKAKYSPDYVRFEYNLNLNKDEVLIYLGTYFPRSYIETNSLFTEFADAVNYTKAIEHKSELKILDLGCGTGGEILGILSFVDKFVLNVNAIKLLAIDGNQESLRIFEKVISYFKAHTRLDINYSIGPAFIENKEDLDTIAEIVSEQYDIILSCKAICELLAKKRFEQKPYKSIVAMLASKLTSDGVLFIEDVTVKSPATNTFIPIILNSELNEFVRENKDFTTIFPRSCANNENKCIGGCFFKREFIFSHSHKSNDVSKVVFRFIGKKDILNRLKITDESKKYNCKISKK</sequence>
<keyword evidence="1" id="KW-0808">Transferase</keyword>
<comment type="caution">
    <text evidence="1">The sequence shown here is derived from an EMBL/GenBank/DDBJ whole genome shotgun (WGS) entry which is preliminary data.</text>
</comment>
<gene>
    <name evidence="1" type="ORF">KZY68_13115</name>
</gene>